<dbReference type="NCBIfam" id="TIGR02069">
    <property type="entry name" value="cyanophycinase"/>
    <property type="match status" value="1"/>
</dbReference>
<comment type="similarity">
    <text evidence="3">Belongs to the peptidase S51 family.</text>
</comment>
<evidence type="ECO:0000256" key="1">
    <source>
        <dbReference type="ARBA" id="ARBA00001092"/>
    </source>
</evidence>
<dbReference type="GO" id="GO:0008241">
    <property type="term" value="F:peptidyl-dipeptidase activity"/>
    <property type="evidence" value="ECO:0007669"/>
    <property type="project" value="UniProtKB-EC"/>
</dbReference>
<dbReference type="SUPFAM" id="SSF52317">
    <property type="entry name" value="Class I glutamine amidotransferase-like"/>
    <property type="match status" value="1"/>
</dbReference>
<gene>
    <name evidence="10" type="ORF">C7B46_18860</name>
</gene>
<dbReference type="InterPro" id="IPR029062">
    <property type="entry name" value="Class_I_gatase-like"/>
</dbReference>
<keyword evidence="6" id="KW-0645">Protease</keyword>
<dbReference type="CDD" id="cd03145">
    <property type="entry name" value="GAT1_cyanophycinase"/>
    <property type="match status" value="1"/>
</dbReference>
<evidence type="ECO:0000256" key="6">
    <source>
        <dbReference type="ARBA" id="ARBA00022670"/>
    </source>
</evidence>
<dbReference type="InterPro" id="IPR011811">
    <property type="entry name" value="Peptidase_S51_cyanophycinase"/>
</dbReference>
<dbReference type="GO" id="GO:0008236">
    <property type="term" value="F:serine-type peptidase activity"/>
    <property type="evidence" value="ECO:0007669"/>
    <property type="project" value="UniProtKB-KW"/>
</dbReference>
<evidence type="ECO:0000313" key="11">
    <source>
        <dbReference type="Proteomes" id="UP000242972"/>
    </source>
</evidence>
<evidence type="ECO:0000256" key="5">
    <source>
        <dbReference type="ARBA" id="ARBA00015719"/>
    </source>
</evidence>
<evidence type="ECO:0000256" key="7">
    <source>
        <dbReference type="ARBA" id="ARBA00022801"/>
    </source>
</evidence>
<dbReference type="GO" id="GO:0006508">
    <property type="term" value="P:proteolysis"/>
    <property type="evidence" value="ECO:0007669"/>
    <property type="project" value="UniProtKB-KW"/>
</dbReference>
<feature type="active site" description="Charge relay system" evidence="9">
    <location>
        <position position="197"/>
    </location>
</feature>
<dbReference type="Proteomes" id="UP000242972">
    <property type="component" value="Unassembled WGS sequence"/>
</dbReference>
<evidence type="ECO:0000313" key="10">
    <source>
        <dbReference type="EMBL" id="PSR28837.1"/>
    </source>
</evidence>
<feature type="active site" description="Charge relay system" evidence="9">
    <location>
        <position position="170"/>
    </location>
</feature>
<keyword evidence="8" id="KW-0720">Serine protease</keyword>
<dbReference type="AlphaFoldDB" id="A0A2T2X2Y1"/>
<accession>A0A2T2X2Y1</accession>
<name>A0A2T2X2Y1_9FIRM</name>
<dbReference type="Gene3D" id="3.40.50.880">
    <property type="match status" value="1"/>
</dbReference>
<sequence length="268" mass="28936">MIGPLVIVGGHEDKFGHPEILERIATLAHQHQPNFPLAVVTTASHQGSLSFSTYHNAFRQFGLEVFPLPIESRQEAELPYTSQILAQSSGVFFTGGDQLRITSVLGGTPFHHALMESWNRGLVVAGTSAGASMMSGTMIVGGDAEQTPARNTVSMARGMGLWEDAVIDQHFSQRGRIGRLLAAVAQNPQTLGIGIDENTAAIVELKNHRLTVWGEGTVLVVDGQKTTMNNASEAQPGEPLTLTHINVHVLSRGYGLNLEQREPIRVFS</sequence>
<dbReference type="PIRSF" id="PIRSF032067">
    <property type="entry name" value="Cyanophycinase"/>
    <property type="match status" value="1"/>
</dbReference>
<proteinExistence type="inferred from homology"/>
<organism evidence="10 11">
    <name type="scientific">Sulfobacillus benefaciens</name>
    <dbReference type="NCBI Taxonomy" id="453960"/>
    <lineage>
        <taxon>Bacteria</taxon>
        <taxon>Bacillati</taxon>
        <taxon>Bacillota</taxon>
        <taxon>Clostridia</taxon>
        <taxon>Eubacteriales</taxon>
        <taxon>Clostridiales Family XVII. Incertae Sedis</taxon>
        <taxon>Sulfobacillus</taxon>
    </lineage>
</organism>
<dbReference type="EC" id="3.4.15.6" evidence="4"/>
<evidence type="ECO:0000256" key="3">
    <source>
        <dbReference type="ARBA" id="ARBA00006534"/>
    </source>
</evidence>
<dbReference type="PANTHER" id="PTHR36175">
    <property type="entry name" value="CYANOPHYCINASE"/>
    <property type="match status" value="1"/>
</dbReference>
<evidence type="ECO:0000256" key="8">
    <source>
        <dbReference type="ARBA" id="ARBA00022825"/>
    </source>
</evidence>
<evidence type="ECO:0000256" key="2">
    <source>
        <dbReference type="ARBA" id="ARBA00002039"/>
    </source>
</evidence>
<dbReference type="PANTHER" id="PTHR36175:SF1">
    <property type="entry name" value="CYANOPHYCINASE"/>
    <property type="match status" value="1"/>
</dbReference>
<feature type="active site" description="Charge relay system" evidence="9">
    <location>
        <position position="128"/>
    </location>
</feature>
<dbReference type="Pfam" id="PF03575">
    <property type="entry name" value="Peptidase_S51"/>
    <property type="match status" value="1"/>
</dbReference>
<reference evidence="10 11" key="1">
    <citation type="journal article" date="2014" name="BMC Genomics">
        <title>Comparison of environmental and isolate Sulfobacillus genomes reveals diverse carbon, sulfur, nitrogen, and hydrogen metabolisms.</title>
        <authorList>
            <person name="Justice N.B."/>
            <person name="Norman A."/>
            <person name="Brown C.T."/>
            <person name="Singh A."/>
            <person name="Thomas B.C."/>
            <person name="Banfield J.F."/>
        </authorList>
    </citation>
    <scope>NUCLEOTIDE SEQUENCE [LARGE SCALE GENOMIC DNA]</scope>
    <source>
        <strain evidence="10">AMDSBA4</strain>
    </source>
</reference>
<protein>
    <recommendedName>
        <fullName evidence="5">Cyanophycinase</fullName>
        <ecNumber evidence="4">3.4.15.6</ecNumber>
    </recommendedName>
</protein>
<dbReference type="InterPro" id="IPR005320">
    <property type="entry name" value="Peptidase_S51"/>
</dbReference>
<comment type="caution">
    <text evidence="10">The sequence shown here is derived from an EMBL/GenBank/DDBJ whole genome shotgun (WGS) entry which is preliminary data.</text>
</comment>
<comment type="catalytic activity">
    <reaction evidence="1">
        <text>[L-4-(L-arginin-2-N-yl)aspartate](n) + H2O = [L-4-(L-arginin-2-N-yl)aspartate](n-1) + L-4-(L-arginin-2-N-yl)aspartate</text>
        <dbReference type="Rhea" id="RHEA:12845"/>
        <dbReference type="Rhea" id="RHEA-COMP:13728"/>
        <dbReference type="Rhea" id="RHEA-COMP:13734"/>
        <dbReference type="ChEBI" id="CHEBI:15377"/>
        <dbReference type="ChEBI" id="CHEBI:137986"/>
        <dbReference type="ChEBI" id="CHEBI:137991"/>
        <dbReference type="EC" id="3.4.15.6"/>
    </reaction>
</comment>
<evidence type="ECO:0000256" key="9">
    <source>
        <dbReference type="PIRSR" id="PIRSR032067-1"/>
    </source>
</evidence>
<comment type="function">
    <text evidence="2">Exopeptidase that catalyzes the hydrolytic cleavage of multi-L-arginyl-poly-L-aspartic acid (cyanophycin; a water-insoluble reserve polymer) into aspartate-arginine dipeptides.</text>
</comment>
<evidence type="ECO:0000256" key="4">
    <source>
        <dbReference type="ARBA" id="ARBA00013115"/>
    </source>
</evidence>
<dbReference type="EMBL" id="PXYW01000094">
    <property type="protein sequence ID" value="PSR28837.1"/>
    <property type="molecule type" value="Genomic_DNA"/>
</dbReference>
<keyword evidence="7" id="KW-0378">Hydrolase</keyword>